<name>A0A0R3WSD3_HYDTA</name>
<gene>
    <name evidence="2" type="ORF">TTAC_LOCUS3658</name>
</gene>
<evidence type="ECO:0000313" key="3">
    <source>
        <dbReference type="Proteomes" id="UP000274429"/>
    </source>
</evidence>
<evidence type="ECO:0000313" key="4">
    <source>
        <dbReference type="WBParaSite" id="TTAC_0000367301-mRNA-1"/>
    </source>
</evidence>
<protein>
    <submittedName>
        <fullName evidence="4">Dynactin domain-containing protein</fullName>
    </submittedName>
</protein>
<keyword evidence="1" id="KW-0175">Coiled coil</keyword>
<feature type="coiled-coil region" evidence="1">
    <location>
        <begin position="36"/>
        <end position="70"/>
    </location>
</feature>
<dbReference type="AlphaFoldDB" id="A0A0R3WSD3"/>
<dbReference type="WBParaSite" id="TTAC_0000367301-mRNA-1">
    <property type="protein sequence ID" value="TTAC_0000367301-mRNA-1"/>
    <property type="gene ID" value="TTAC_0000367301"/>
</dbReference>
<keyword evidence="3" id="KW-1185">Reference proteome</keyword>
<reference evidence="2 3" key="2">
    <citation type="submission" date="2018-11" db="EMBL/GenBank/DDBJ databases">
        <authorList>
            <consortium name="Pathogen Informatics"/>
        </authorList>
    </citation>
    <scope>NUCLEOTIDE SEQUENCE [LARGE SCALE GENOMIC DNA]</scope>
</reference>
<dbReference type="Proteomes" id="UP000274429">
    <property type="component" value="Unassembled WGS sequence"/>
</dbReference>
<reference evidence="4" key="1">
    <citation type="submission" date="2017-02" db="UniProtKB">
        <authorList>
            <consortium name="WormBaseParasite"/>
        </authorList>
    </citation>
    <scope>IDENTIFICATION</scope>
</reference>
<dbReference type="EMBL" id="UYWX01002818">
    <property type="protein sequence ID" value="VDM23087.1"/>
    <property type="molecule type" value="Genomic_DNA"/>
</dbReference>
<evidence type="ECO:0000256" key="1">
    <source>
        <dbReference type="SAM" id="Coils"/>
    </source>
</evidence>
<evidence type="ECO:0000313" key="2">
    <source>
        <dbReference type="EMBL" id="VDM23087.1"/>
    </source>
</evidence>
<accession>A0A0R3WSD3</accession>
<dbReference type="OrthoDB" id="6282505at2759"/>
<organism evidence="4">
    <name type="scientific">Hydatigena taeniaeformis</name>
    <name type="common">Feline tapeworm</name>
    <name type="synonym">Taenia taeniaeformis</name>
    <dbReference type="NCBI Taxonomy" id="6205"/>
    <lineage>
        <taxon>Eukaryota</taxon>
        <taxon>Metazoa</taxon>
        <taxon>Spiralia</taxon>
        <taxon>Lophotrochozoa</taxon>
        <taxon>Platyhelminthes</taxon>
        <taxon>Cestoda</taxon>
        <taxon>Eucestoda</taxon>
        <taxon>Cyclophyllidea</taxon>
        <taxon>Taeniidae</taxon>
        <taxon>Hydatigera</taxon>
    </lineage>
</organism>
<dbReference type="STRING" id="6205.A0A0R3WSD3"/>
<proteinExistence type="predicted"/>
<sequence length="247" mass="27648">MPLHLVRGKMAVIQEELLSLRNSESEKMELISENKTRALESSLQKEKDAAAKLEQDLIRAREKQSETTNLLTEVQKVEKVSCKWMTQLFKSVKSLGQGSKALHAHLKVLFPTEDRDDRDAASHSKTLSSKEVSTIVELLDALDSVQNAANACVVEARSAIPDLEAVELEMTKLGAEALGMANLPPNLNHAQSVEEYLVERILEVKNSEWSARQVAEMQKEEIARLNALNTTAHKTVRRKKPLFGHIF</sequence>